<evidence type="ECO:0000259" key="1">
    <source>
        <dbReference type="Pfam" id="PF13391"/>
    </source>
</evidence>
<gene>
    <name evidence="2" type="ORF">SAMN04488103_103100</name>
</gene>
<keyword evidence="2" id="KW-0378">Hydrolase</keyword>
<evidence type="ECO:0000313" key="2">
    <source>
        <dbReference type="EMBL" id="SEN09404.1"/>
    </source>
</evidence>
<sequence length="246" mass="27150">MAERRNWTEAEVRAALALYLVTEFGRFHSRNPDIIRLAARLGRTAAAVALKLTNLAALDDSLPQKGMANASATDRRVWAEYLRAPEAVIAAYAQQSAAPMPGPGLAEAAAAFDHRGGGVRDSVVQTRVGQDLFRRTILTSYRNRCALTGIDDPRLLTASHILPWAEAPEMRMRPTNGICLNALHDRAFDRHLITFGEDWRMIVSPHLSADSRAQLVRGVDQPLEMPARFAPDAGFMQAHRQRFASA</sequence>
<dbReference type="AlphaFoldDB" id="A0A1H8DRB8"/>
<dbReference type="GO" id="GO:0004519">
    <property type="term" value="F:endonuclease activity"/>
    <property type="evidence" value="ECO:0007669"/>
    <property type="project" value="UniProtKB-KW"/>
</dbReference>
<dbReference type="InterPro" id="IPR003615">
    <property type="entry name" value="HNH_nuc"/>
</dbReference>
<dbReference type="Pfam" id="PF13391">
    <property type="entry name" value="HNH_2"/>
    <property type="match status" value="1"/>
</dbReference>
<dbReference type="OrthoDB" id="9811869at2"/>
<reference evidence="2 3" key="1">
    <citation type="submission" date="2016-10" db="EMBL/GenBank/DDBJ databases">
        <authorList>
            <person name="de Groot N.N."/>
        </authorList>
    </citation>
    <scope>NUCLEOTIDE SEQUENCE [LARGE SCALE GENOMIC DNA]</scope>
    <source>
        <strain evidence="2 3">DSM 3857</strain>
    </source>
</reference>
<keyword evidence="2" id="KW-0540">Nuclease</keyword>
<organism evidence="2 3">
    <name type="scientific">Gemmobacter aquatilis</name>
    <dbReference type="NCBI Taxonomy" id="933059"/>
    <lineage>
        <taxon>Bacteria</taxon>
        <taxon>Pseudomonadati</taxon>
        <taxon>Pseudomonadota</taxon>
        <taxon>Alphaproteobacteria</taxon>
        <taxon>Rhodobacterales</taxon>
        <taxon>Paracoccaceae</taxon>
        <taxon>Gemmobacter</taxon>
    </lineage>
</organism>
<keyword evidence="2" id="KW-0255">Endonuclease</keyword>
<dbReference type="RefSeq" id="WP_091299465.1">
    <property type="nucleotide sequence ID" value="NZ_FOCE01000003.1"/>
</dbReference>
<keyword evidence="3" id="KW-1185">Reference proteome</keyword>
<dbReference type="Proteomes" id="UP000198761">
    <property type="component" value="Unassembled WGS sequence"/>
</dbReference>
<protein>
    <submittedName>
        <fullName evidence="2">Putative restriction endonuclease</fullName>
    </submittedName>
</protein>
<name>A0A1H8DRB8_9RHOB</name>
<feature type="domain" description="HNH nuclease" evidence="1">
    <location>
        <begin position="145"/>
        <end position="195"/>
    </location>
</feature>
<evidence type="ECO:0000313" key="3">
    <source>
        <dbReference type="Proteomes" id="UP000198761"/>
    </source>
</evidence>
<accession>A0A1H8DRB8</accession>
<dbReference type="EMBL" id="FOCE01000003">
    <property type="protein sequence ID" value="SEN09404.1"/>
    <property type="molecule type" value="Genomic_DNA"/>
</dbReference>
<proteinExistence type="predicted"/>